<reference evidence="3" key="1">
    <citation type="submission" date="2015-09" db="EMBL/GenBank/DDBJ databases">
        <authorList>
            <consortium name="Pathogen Informatics"/>
        </authorList>
    </citation>
    <scope>NUCLEOTIDE SEQUENCE [LARGE SCALE GENOMIC DNA]</scope>
    <source>
        <strain evidence="3">Lake Konstanz</strain>
    </source>
</reference>
<feature type="transmembrane region" description="Helical" evidence="1">
    <location>
        <begin position="85"/>
        <end position="108"/>
    </location>
</feature>
<dbReference type="EMBL" id="CYKH01000195">
    <property type="protein sequence ID" value="CUE78883.1"/>
    <property type="molecule type" value="Genomic_DNA"/>
</dbReference>
<evidence type="ECO:0000256" key="1">
    <source>
        <dbReference type="SAM" id="Phobius"/>
    </source>
</evidence>
<sequence length="137" mass="14864">MILGVGAGTFAVGFTAVIAILIALALAYFFPRVALWTAIVALSLPFIVFGIINSAPRAPVVAATSTSIYRDGIRPLDSNINDNYFPVRVLLVTLLCVSVVACFGVYLYDVLSALPFVAPTVQCRRKQLESLHPTWYK</sequence>
<protein>
    <submittedName>
        <fullName evidence="2">Membrane-associated protein, putative</fullName>
    </submittedName>
</protein>
<gene>
    <name evidence="2" type="ORF">BSAL_56355</name>
</gene>
<keyword evidence="1" id="KW-0472">Membrane</keyword>
<dbReference type="VEuPathDB" id="TriTrypDB:BSAL_56355"/>
<keyword evidence="1" id="KW-1133">Transmembrane helix</keyword>
<dbReference type="AlphaFoldDB" id="A0A0S4IN42"/>
<accession>A0A0S4IN42</accession>
<keyword evidence="3" id="KW-1185">Reference proteome</keyword>
<dbReference type="OMA" id="NSPPYEA"/>
<feature type="transmembrane region" description="Helical" evidence="1">
    <location>
        <begin position="6"/>
        <end position="26"/>
    </location>
</feature>
<keyword evidence="1" id="KW-0812">Transmembrane</keyword>
<dbReference type="OrthoDB" id="251327at2759"/>
<dbReference type="Proteomes" id="UP000051952">
    <property type="component" value="Unassembled WGS sequence"/>
</dbReference>
<feature type="transmembrane region" description="Helical" evidence="1">
    <location>
        <begin position="33"/>
        <end position="52"/>
    </location>
</feature>
<name>A0A0S4IN42_BODSA</name>
<evidence type="ECO:0000313" key="2">
    <source>
        <dbReference type="EMBL" id="CUE78883.1"/>
    </source>
</evidence>
<proteinExistence type="predicted"/>
<organism evidence="2 3">
    <name type="scientific">Bodo saltans</name>
    <name type="common">Flagellated protozoan</name>
    <dbReference type="NCBI Taxonomy" id="75058"/>
    <lineage>
        <taxon>Eukaryota</taxon>
        <taxon>Discoba</taxon>
        <taxon>Euglenozoa</taxon>
        <taxon>Kinetoplastea</taxon>
        <taxon>Metakinetoplastina</taxon>
        <taxon>Eubodonida</taxon>
        <taxon>Bodonidae</taxon>
        <taxon>Bodo</taxon>
    </lineage>
</organism>
<evidence type="ECO:0000313" key="3">
    <source>
        <dbReference type="Proteomes" id="UP000051952"/>
    </source>
</evidence>